<comment type="subcellular location">
    <subcellularLocation>
        <location evidence="1">Cell membrane</location>
        <topology evidence="1">Multi-pass membrane protein</topology>
    </subcellularLocation>
</comment>
<dbReference type="CDD" id="cd03228">
    <property type="entry name" value="ABCC_MRP_Like"/>
    <property type="match status" value="1"/>
</dbReference>
<evidence type="ECO:0000313" key="11">
    <source>
        <dbReference type="Proteomes" id="UP000604661"/>
    </source>
</evidence>
<feature type="transmembrane region" description="Helical" evidence="7">
    <location>
        <begin position="23"/>
        <end position="45"/>
    </location>
</feature>
<dbReference type="InterPro" id="IPR036640">
    <property type="entry name" value="ABC1_TM_sf"/>
</dbReference>
<dbReference type="InterPro" id="IPR039421">
    <property type="entry name" value="Type_1_exporter"/>
</dbReference>
<feature type="domain" description="ABC transmembrane type-1" evidence="9">
    <location>
        <begin position="32"/>
        <end position="317"/>
    </location>
</feature>
<evidence type="ECO:0000256" key="4">
    <source>
        <dbReference type="ARBA" id="ARBA00022840"/>
    </source>
</evidence>
<evidence type="ECO:0000256" key="3">
    <source>
        <dbReference type="ARBA" id="ARBA00022741"/>
    </source>
</evidence>
<feature type="transmembrane region" description="Helical" evidence="7">
    <location>
        <begin position="172"/>
        <end position="190"/>
    </location>
</feature>
<dbReference type="PANTHER" id="PTHR24221:SF423">
    <property type="entry name" value="ABC TRANSPORTER"/>
    <property type="match status" value="1"/>
</dbReference>
<evidence type="ECO:0000256" key="6">
    <source>
        <dbReference type="ARBA" id="ARBA00023136"/>
    </source>
</evidence>
<feature type="domain" description="ABC transporter" evidence="8">
    <location>
        <begin position="388"/>
        <end position="615"/>
    </location>
</feature>
<keyword evidence="6 7" id="KW-0472">Membrane</keyword>
<dbReference type="InterPro" id="IPR003593">
    <property type="entry name" value="AAA+_ATPase"/>
</dbReference>
<evidence type="ECO:0000313" key="10">
    <source>
        <dbReference type="EMBL" id="MBD2559783.1"/>
    </source>
</evidence>
<feature type="transmembrane region" description="Helical" evidence="7">
    <location>
        <begin position="251"/>
        <end position="274"/>
    </location>
</feature>
<dbReference type="RefSeq" id="WP_190890613.1">
    <property type="nucleotide sequence ID" value="NZ_JACJTE010000003.1"/>
</dbReference>
<dbReference type="InterPro" id="IPR011527">
    <property type="entry name" value="ABC1_TM_dom"/>
</dbReference>
<dbReference type="SUPFAM" id="SSF52540">
    <property type="entry name" value="P-loop containing nucleoside triphosphate hydrolases"/>
    <property type="match status" value="1"/>
</dbReference>
<dbReference type="Pfam" id="PF00664">
    <property type="entry name" value="ABC_membrane"/>
    <property type="match status" value="1"/>
</dbReference>
<dbReference type="Gene3D" id="1.20.1560.10">
    <property type="entry name" value="ABC transporter type 1, transmembrane domain"/>
    <property type="match status" value="1"/>
</dbReference>
<sequence length="616" mass="68905">MVSIKKLRGWELLWQLIWYKPKLYTIDSCFWILIMGLPALPGLIIREFFNSLTNKAQFGLSPLTLIALLLALNSGHIALIFAGRVTKTQHRFIMRSLLRHNLLDRLFKNPTARPMVVSKEAEKTVSQGEIISYFRDDAEQVEENVALISELLGQGIFSVISLVILLSINVQMTLFVFLPVVGMIVIVQRAETRIKQYRTASREATEKVTGILGEIFGSVQAIKVAGAEENVLDYFRTLNDKRRHMMIKDSLFNAILNSLFQNMVSLGTGIILLLASQLMQSGVGKLTVGDFALFVYNLSFVTSFFNFLGGFMALYKHTEVSFERMASLLSDVSVDTLVAPNQLYLNDLNGRKKLLPSVEQPLKNKSDAYGEQSDKLDGMASAYRLQSLKVSNLTYIYPGTNQGITDISFEMQRGSLTVITGQIGSGKTTLLRLLLGLLPMQSGCIYWNGHLIEDPASFFVPPRSAYTPQIPQLFSYTLRENILLGLSKDDEDIATALNMAVFEQDLATMNESLETLVGSKGVRLSGGQIQRVAAARMFVRQPELLVFDDLSSALDVETELALWSQIFFNSTEPEQNNWTPTCLVVSHRRSVLRRADQIIVMKAGRVEAQGKLDEIQ</sequence>
<dbReference type="PROSITE" id="PS50893">
    <property type="entry name" value="ABC_TRANSPORTER_2"/>
    <property type="match status" value="1"/>
</dbReference>
<dbReference type="SMART" id="SM00382">
    <property type="entry name" value="AAA"/>
    <property type="match status" value="1"/>
</dbReference>
<name>A0ABR8EPB5_NOSLI</name>
<dbReference type="InterPro" id="IPR027417">
    <property type="entry name" value="P-loop_NTPase"/>
</dbReference>
<keyword evidence="5 7" id="KW-1133">Transmembrane helix</keyword>
<feature type="transmembrane region" description="Helical" evidence="7">
    <location>
        <begin position="145"/>
        <end position="166"/>
    </location>
</feature>
<evidence type="ECO:0000256" key="2">
    <source>
        <dbReference type="ARBA" id="ARBA00022692"/>
    </source>
</evidence>
<evidence type="ECO:0000256" key="5">
    <source>
        <dbReference type="ARBA" id="ARBA00022989"/>
    </source>
</evidence>
<reference evidence="10 11" key="1">
    <citation type="journal article" date="2020" name="ISME J.">
        <title>Comparative genomics reveals insights into cyanobacterial evolution and habitat adaptation.</title>
        <authorList>
            <person name="Chen M.Y."/>
            <person name="Teng W.K."/>
            <person name="Zhao L."/>
            <person name="Hu C.X."/>
            <person name="Zhou Y.K."/>
            <person name="Han B.P."/>
            <person name="Song L.R."/>
            <person name="Shu W.S."/>
        </authorList>
    </citation>
    <scope>NUCLEOTIDE SEQUENCE [LARGE SCALE GENOMIC DNA]</scope>
    <source>
        <strain evidence="10 11">FACHB-391</strain>
    </source>
</reference>
<evidence type="ECO:0000256" key="7">
    <source>
        <dbReference type="SAM" id="Phobius"/>
    </source>
</evidence>
<accession>A0ABR8EPB5</accession>
<evidence type="ECO:0000259" key="9">
    <source>
        <dbReference type="PROSITE" id="PS50929"/>
    </source>
</evidence>
<dbReference type="EMBL" id="JACJTE010000003">
    <property type="protein sequence ID" value="MBD2559783.1"/>
    <property type="molecule type" value="Genomic_DNA"/>
</dbReference>
<keyword evidence="11" id="KW-1185">Reference proteome</keyword>
<keyword evidence="2 7" id="KW-0812">Transmembrane</keyword>
<feature type="transmembrane region" description="Helical" evidence="7">
    <location>
        <begin position="65"/>
        <end position="85"/>
    </location>
</feature>
<gene>
    <name evidence="10" type="ORF">H6G95_03940</name>
</gene>
<protein>
    <submittedName>
        <fullName evidence="10">ABC transporter ATP-binding protein</fullName>
    </submittedName>
</protein>
<evidence type="ECO:0000259" key="8">
    <source>
        <dbReference type="PROSITE" id="PS50893"/>
    </source>
</evidence>
<dbReference type="InterPro" id="IPR003439">
    <property type="entry name" value="ABC_transporter-like_ATP-bd"/>
</dbReference>
<dbReference type="PANTHER" id="PTHR24221">
    <property type="entry name" value="ATP-BINDING CASSETTE SUB-FAMILY B"/>
    <property type="match status" value="1"/>
</dbReference>
<keyword evidence="4 10" id="KW-0067">ATP-binding</keyword>
<evidence type="ECO:0000256" key="1">
    <source>
        <dbReference type="ARBA" id="ARBA00004651"/>
    </source>
</evidence>
<dbReference type="Gene3D" id="3.40.50.300">
    <property type="entry name" value="P-loop containing nucleotide triphosphate hydrolases"/>
    <property type="match status" value="1"/>
</dbReference>
<dbReference type="PROSITE" id="PS50929">
    <property type="entry name" value="ABC_TM1F"/>
    <property type="match status" value="1"/>
</dbReference>
<feature type="transmembrane region" description="Helical" evidence="7">
    <location>
        <begin position="294"/>
        <end position="315"/>
    </location>
</feature>
<dbReference type="Pfam" id="PF00005">
    <property type="entry name" value="ABC_tran"/>
    <property type="match status" value="1"/>
</dbReference>
<proteinExistence type="predicted"/>
<dbReference type="CDD" id="cd07346">
    <property type="entry name" value="ABC_6TM_exporters"/>
    <property type="match status" value="1"/>
</dbReference>
<organism evidence="10 11">
    <name type="scientific">Nostoc linckia FACHB-391</name>
    <dbReference type="NCBI Taxonomy" id="2692906"/>
    <lineage>
        <taxon>Bacteria</taxon>
        <taxon>Bacillati</taxon>
        <taxon>Cyanobacteriota</taxon>
        <taxon>Cyanophyceae</taxon>
        <taxon>Nostocales</taxon>
        <taxon>Nostocaceae</taxon>
        <taxon>Nostoc</taxon>
    </lineage>
</organism>
<dbReference type="Proteomes" id="UP000604661">
    <property type="component" value="Unassembled WGS sequence"/>
</dbReference>
<comment type="caution">
    <text evidence="10">The sequence shown here is derived from an EMBL/GenBank/DDBJ whole genome shotgun (WGS) entry which is preliminary data.</text>
</comment>
<dbReference type="SUPFAM" id="SSF90123">
    <property type="entry name" value="ABC transporter transmembrane region"/>
    <property type="match status" value="1"/>
</dbReference>
<dbReference type="GO" id="GO:0005524">
    <property type="term" value="F:ATP binding"/>
    <property type="evidence" value="ECO:0007669"/>
    <property type="project" value="UniProtKB-KW"/>
</dbReference>
<keyword evidence="3" id="KW-0547">Nucleotide-binding</keyword>